<evidence type="ECO:0000313" key="3">
    <source>
        <dbReference type="Proteomes" id="UP000267096"/>
    </source>
</evidence>
<sequence>MGSGQVQGTGSSASNTSLNTNTVYNNNGQASVQVSGKGDATGHNKTYAINIDTNGQLSNPNGVNNSENFLEYLTFLDEIVGNNYNTLKQLSFNYE</sequence>
<feature type="region of interest" description="Disordered" evidence="1">
    <location>
        <begin position="1"/>
        <end position="39"/>
    </location>
</feature>
<feature type="compositionally biased region" description="Polar residues" evidence="1">
    <location>
        <begin position="23"/>
        <end position="34"/>
    </location>
</feature>
<evidence type="ECO:0000313" key="4">
    <source>
        <dbReference type="WBParaSite" id="ASIM_0000513301-mRNA-1"/>
    </source>
</evidence>
<protein>
    <submittedName>
        <fullName evidence="4">Filamentous hemagglutinin</fullName>
    </submittedName>
</protein>
<dbReference type="OrthoDB" id="5865666at2759"/>
<organism evidence="4">
    <name type="scientific">Anisakis simplex</name>
    <name type="common">Herring worm</name>
    <dbReference type="NCBI Taxonomy" id="6269"/>
    <lineage>
        <taxon>Eukaryota</taxon>
        <taxon>Metazoa</taxon>
        <taxon>Ecdysozoa</taxon>
        <taxon>Nematoda</taxon>
        <taxon>Chromadorea</taxon>
        <taxon>Rhabditida</taxon>
        <taxon>Spirurina</taxon>
        <taxon>Ascaridomorpha</taxon>
        <taxon>Ascaridoidea</taxon>
        <taxon>Anisakidae</taxon>
        <taxon>Anisakis</taxon>
        <taxon>Anisakis simplex complex</taxon>
    </lineage>
</organism>
<evidence type="ECO:0000313" key="2">
    <source>
        <dbReference type="EMBL" id="VDK24745.1"/>
    </source>
</evidence>
<keyword evidence="3" id="KW-1185">Reference proteome</keyword>
<name>A0A0M3JC04_ANISI</name>
<reference evidence="2 3" key="2">
    <citation type="submission" date="2018-11" db="EMBL/GenBank/DDBJ databases">
        <authorList>
            <consortium name="Pathogen Informatics"/>
        </authorList>
    </citation>
    <scope>NUCLEOTIDE SEQUENCE [LARGE SCALE GENOMIC DNA]</scope>
</reference>
<reference evidence="4" key="1">
    <citation type="submission" date="2017-02" db="UniProtKB">
        <authorList>
            <consortium name="WormBaseParasite"/>
        </authorList>
    </citation>
    <scope>IDENTIFICATION</scope>
</reference>
<dbReference type="WBParaSite" id="ASIM_0000513301-mRNA-1">
    <property type="protein sequence ID" value="ASIM_0000513301-mRNA-1"/>
    <property type="gene ID" value="ASIM_0000513301"/>
</dbReference>
<evidence type="ECO:0000256" key="1">
    <source>
        <dbReference type="SAM" id="MobiDB-lite"/>
    </source>
</evidence>
<proteinExistence type="predicted"/>
<dbReference type="EMBL" id="UYRR01009165">
    <property type="protein sequence ID" value="VDK24745.1"/>
    <property type="molecule type" value="Genomic_DNA"/>
</dbReference>
<feature type="compositionally biased region" description="Low complexity" evidence="1">
    <location>
        <begin position="9"/>
        <end position="22"/>
    </location>
</feature>
<dbReference type="Proteomes" id="UP000267096">
    <property type="component" value="Unassembled WGS sequence"/>
</dbReference>
<accession>A0A0M3JC04</accession>
<gene>
    <name evidence="2" type="ORF">ASIM_LOCUS4929</name>
</gene>
<dbReference type="AlphaFoldDB" id="A0A0M3JC04"/>